<evidence type="ECO:0000313" key="8">
    <source>
        <dbReference type="EMBL" id="SQB32809.1"/>
    </source>
</evidence>
<accession>A0A2X2Y4E9</accession>
<keyword evidence="3 5" id="KW-1133">Transmembrane helix</keyword>
<feature type="domain" description="GtrA/DPMS transmembrane" evidence="6">
    <location>
        <begin position="13"/>
        <end position="132"/>
    </location>
</feature>
<feature type="transmembrane region" description="Helical" evidence="5">
    <location>
        <begin position="12"/>
        <end position="34"/>
    </location>
</feature>
<name>A0A2X2Y4E9_CLOCO</name>
<feature type="transmembrane region" description="Helical" evidence="5">
    <location>
        <begin position="106"/>
        <end position="126"/>
    </location>
</feature>
<evidence type="ECO:0000256" key="4">
    <source>
        <dbReference type="ARBA" id="ARBA00023136"/>
    </source>
</evidence>
<evidence type="ECO:0000313" key="10">
    <source>
        <dbReference type="Proteomes" id="UP000528432"/>
    </source>
</evidence>
<feature type="transmembrane region" description="Helical" evidence="5">
    <location>
        <begin position="73"/>
        <end position="100"/>
    </location>
</feature>
<gene>
    <name evidence="7" type="ORF">HMJ28_08340</name>
    <name evidence="8" type="ORF">NCTC13028_00012</name>
</gene>
<reference evidence="8 9" key="1">
    <citation type="submission" date="2018-06" db="EMBL/GenBank/DDBJ databases">
        <authorList>
            <consortium name="Pathogen Informatics"/>
            <person name="Doyle S."/>
        </authorList>
    </citation>
    <scope>NUCLEOTIDE SEQUENCE [LARGE SCALE GENOMIC DNA]</scope>
    <source>
        <strain evidence="8 9">NCTC13028</strain>
    </source>
</reference>
<keyword evidence="2 5" id="KW-0812">Transmembrane</keyword>
<dbReference type="RefSeq" id="WP_096635384.1">
    <property type="nucleotide sequence ID" value="NZ_JABFIF010000016.1"/>
</dbReference>
<organism evidence="8 9">
    <name type="scientific">Clostridium cochlearium</name>
    <dbReference type="NCBI Taxonomy" id="1494"/>
    <lineage>
        <taxon>Bacteria</taxon>
        <taxon>Bacillati</taxon>
        <taxon>Bacillota</taxon>
        <taxon>Clostridia</taxon>
        <taxon>Eubacteriales</taxon>
        <taxon>Clostridiaceae</taxon>
        <taxon>Clostridium</taxon>
    </lineage>
</organism>
<comment type="subcellular location">
    <subcellularLocation>
        <location evidence="1">Membrane</location>
        <topology evidence="1">Multi-pass membrane protein</topology>
    </subcellularLocation>
</comment>
<proteinExistence type="predicted"/>
<sequence length="136" mass="15264">MNLKDNIKQFILYALIGGSNVVIDFCILNILWMVTGIYKGAANILFKFISFIFYSLNGYYWNKKYTFKTEGSFLKFASVLGIAAIINSIILSIMSIYNILGISDLLWSNICALTASIITGIGSFLINKLYIFKKVA</sequence>
<dbReference type="EMBL" id="UAWC01000001">
    <property type="protein sequence ID" value="SQB32809.1"/>
    <property type="molecule type" value="Genomic_DNA"/>
</dbReference>
<feature type="transmembrane region" description="Helical" evidence="5">
    <location>
        <begin position="40"/>
        <end position="61"/>
    </location>
</feature>
<dbReference type="GO" id="GO:0000271">
    <property type="term" value="P:polysaccharide biosynthetic process"/>
    <property type="evidence" value="ECO:0007669"/>
    <property type="project" value="InterPro"/>
</dbReference>
<evidence type="ECO:0000259" key="6">
    <source>
        <dbReference type="Pfam" id="PF04138"/>
    </source>
</evidence>
<evidence type="ECO:0000313" key="9">
    <source>
        <dbReference type="Proteomes" id="UP000250223"/>
    </source>
</evidence>
<evidence type="ECO:0000256" key="5">
    <source>
        <dbReference type="SAM" id="Phobius"/>
    </source>
</evidence>
<reference evidence="7 10" key="2">
    <citation type="submission" date="2020-05" db="EMBL/GenBank/DDBJ databases">
        <title>Draft genome sequence of Clostridium cochlearium strain AGROS13 isolated from a sheep dairy farm in New Zealand.</title>
        <authorList>
            <person name="Gupta T.B."/>
            <person name="Jauregui R."/>
            <person name="Risson A.N."/>
            <person name="Brightwell G."/>
            <person name="Maclean P."/>
        </authorList>
    </citation>
    <scope>NUCLEOTIDE SEQUENCE [LARGE SCALE GENOMIC DNA]</scope>
    <source>
        <strain evidence="7 10">AGROS13</strain>
    </source>
</reference>
<dbReference type="EMBL" id="JABFIF010000016">
    <property type="protein sequence ID" value="NOH16392.1"/>
    <property type="molecule type" value="Genomic_DNA"/>
</dbReference>
<protein>
    <submittedName>
        <fullName evidence="8">GtrA family protein</fullName>
    </submittedName>
</protein>
<dbReference type="InterPro" id="IPR007267">
    <property type="entry name" value="GtrA_DPMS_TM"/>
</dbReference>
<evidence type="ECO:0000256" key="3">
    <source>
        <dbReference type="ARBA" id="ARBA00022989"/>
    </source>
</evidence>
<evidence type="ECO:0000256" key="1">
    <source>
        <dbReference type="ARBA" id="ARBA00004141"/>
    </source>
</evidence>
<dbReference type="Pfam" id="PF04138">
    <property type="entry name" value="GtrA_DPMS_TM"/>
    <property type="match status" value="1"/>
</dbReference>
<evidence type="ECO:0000313" key="7">
    <source>
        <dbReference type="EMBL" id="NOH16392.1"/>
    </source>
</evidence>
<evidence type="ECO:0000256" key="2">
    <source>
        <dbReference type="ARBA" id="ARBA00022692"/>
    </source>
</evidence>
<dbReference type="GO" id="GO:0016020">
    <property type="term" value="C:membrane"/>
    <property type="evidence" value="ECO:0007669"/>
    <property type="project" value="UniProtKB-SubCell"/>
</dbReference>
<keyword evidence="4 5" id="KW-0472">Membrane</keyword>
<dbReference type="AlphaFoldDB" id="A0A2X2Y4E9"/>
<dbReference type="Proteomes" id="UP000528432">
    <property type="component" value="Unassembled WGS sequence"/>
</dbReference>
<dbReference type="Proteomes" id="UP000250223">
    <property type="component" value="Unassembled WGS sequence"/>
</dbReference>